<proteinExistence type="predicted"/>
<comment type="caution">
    <text evidence="1">The sequence shown here is derived from an EMBL/GenBank/DDBJ whole genome shotgun (WGS) entry which is preliminary data.</text>
</comment>
<reference evidence="1 2" key="1">
    <citation type="journal article" date="2019" name="Sci. Rep.">
        <title>Orb-weaving spider Araneus ventricosus genome elucidates the spidroin gene catalogue.</title>
        <authorList>
            <person name="Kono N."/>
            <person name="Nakamura H."/>
            <person name="Ohtoshi R."/>
            <person name="Moran D.A.P."/>
            <person name="Shinohara A."/>
            <person name="Yoshida Y."/>
            <person name="Fujiwara M."/>
            <person name="Mori M."/>
            <person name="Tomita M."/>
            <person name="Arakawa K."/>
        </authorList>
    </citation>
    <scope>NUCLEOTIDE SEQUENCE [LARGE SCALE GENOMIC DNA]</scope>
</reference>
<gene>
    <name evidence="1" type="ORF">AVEN_60054_1</name>
</gene>
<dbReference type="Proteomes" id="UP000499080">
    <property type="component" value="Unassembled WGS sequence"/>
</dbReference>
<keyword evidence="2" id="KW-1185">Reference proteome</keyword>
<sequence length="32" mass="3330">MPHLSACMKAAKSGDACQIAFASMDGNTNKET</sequence>
<dbReference type="AlphaFoldDB" id="A0A4Y2WL39"/>
<protein>
    <submittedName>
        <fullName evidence="1">Uncharacterized protein</fullName>
    </submittedName>
</protein>
<name>A0A4Y2WL39_ARAVE</name>
<evidence type="ECO:0000313" key="1">
    <source>
        <dbReference type="EMBL" id="GBO38205.1"/>
    </source>
</evidence>
<accession>A0A4Y2WL39</accession>
<feature type="non-terminal residue" evidence="1">
    <location>
        <position position="32"/>
    </location>
</feature>
<dbReference type="EMBL" id="BGPR01062858">
    <property type="protein sequence ID" value="GBO38205.1"/>
    <property type="molecule type" value="Genomic_DNA"/>
</dbReference>
<organism evidence="1 2">
    <name type="scientific">Araneus ventricosus</name>
    <name type="common">Orbweaver spider</name>
    <name type="synonym">Epeira ventricosa</name>
    <dbReference type="NCBI Taxonomy" id="182803"/>
    <lineage>
        <taxon>Eukaryota</taxon>
        <taxon>Metazoa</taxon>
        <taxon>Ecdysozoa</taxon>
        <taxon>Arthropoda</taxon>
        <taxon>Chelicerata</taxon>
        <taxon>Arachnida</taxon>
        <taxon>Araneae</taxon>
        <taxon>Araneomorphae</taxon>
        <taxon>Entelegynae</taxon>
        <taxon>Araneoidea</taxon>
        <taxon>Araneidae</taxon>
        <taxon>Araneus</taxon>
    </lineage>
</organism>
<evidence type="ECO:0000313" key="2">
    <source>
        <dbReference type="Proteomes" id="UP000499080"/>
    </source>
</evidence>